<comment type="caution">
    <text evidence="3">The sequence shown here is derived from an EMBL/GenBank/DDBJ whole genome shotgun (WGS) entry which is preliminary data.</text>
</comment>
<keyword evidence="4" id="KW-1185">Reference proteome</keyword>
<feature type="transmembrane region" description="Helical" evidence="2">
    <location>
        <begin position="38"/>
        <end position="57"/>
    </location>
</feature>
<evidence type="ECO:0000256" key="1">
    <source>
        <dbReference type="SAM" id="MobiDB-lite"/>
    </source>
</evidence>
<evidence type="ECO:0000313" key="4">
    <source>
        <dbReference type="Proteomes" id="UP000555564"/>
    </source>
</evidence>
<keyword evidence="2" id="KW-0472">Membrane</keyword>
<protein>
    <submittedName>
        <fullName evidence="3">Uncharacterized protein</fullName>
    </submittedName>
</protein>
<dbReference type="RefSeq" id="WP_184985346.1">
    <property type="nucleotide sequence ID" value="NZ_BAAALO010000019.1"/>
</dbReference>
<evidence type="ECO:0000256" key="2">
    <source>
        <dbReference type="SAM" id="Phobius"/>
    </source>
</evidence>
<reference evidence="3 4" key="1">
    <citation type="submission" date="2020-08" db="EMBL/GenBank/DDBJ databases">
        <title>Sequencing the genomes of 1000 actinobacteria strains.</title>
        <authorList>
            <person name="Klenk H.-P."/>
        </authorList>
    </citation>
    <scope>NUCLEOTIDE SEQUENCE [LARGE SCALE GENOMIC DNA]</scope>
    <source>
        <strain evidence="3 4">DSM 44936</strain>
    </source>
</reference>
<dbReference type="AlphaFoldDB" id="A0A7X0IIG1"/>
<feature type="region of interest" description="Disordered" evidence="1">
    <location>
        <begin position="65"/>
        <end position="84"/>
    </location>
</feature>
<proteinExistence type="predicted"/>
<keyword evidence="2" id="KW-0812">Transmembrane</keyword>
<organism evidence="3 4">
    <name type="scientific">Sphaerisporangium rubeum</name>
    <dbReference type="NCBI Taxonomy" id="321317"/>
    <lineage>
        <taxon>Bacteria</taxon>
        <taxon>Bacillati</taxon>
        <taxon>Actinomycetota</taxon>
        <taxon>Actinomycetes</taxon>
        <taxon>Streptosporangiales</taxon>
        <taxon>Streptosporangiaceae</taxon>
        <taxon>Sphaerisporangium</taxon>
    </lineage>
</organism>
<evidence type="ECO:0000313" key="3">
    <source>
        <dbReference type="EMBL" id="MBB6475771.1"/>
    </source>
</evidence>
<accession>A0A7X0IIG1</accession>
<dbReference type="EMBL" id="JACHIU010000001">
    <property type="protein sequence ID" value="MBB6475771.1"/>
    <property type="molecule type" value="Genomic_DNA"/>
</dbReference>
<sequence>MDKRLPRILTDRTALVLYATLAVPHAVGSPLTGTSIQRAGILITAVSLTLLTGGILLRMTAWRKRRTRAGRSGRTGRTGPPPAA</sequence>
<gene>
    <name evidence="3" type="ORF">BJ992_005202</name>
</gene>
<name>A0A7X0IIG1_9ACTN</name>
<dbReference type="Proteomes" id="UP000555564">
    <property type="component" value="Unassembled WGS sequence"/>
</dbReference>
<keyword evidence="2" id="KW-1133">Transmembrane helix</keyword>